<dbReference type="Proteomes" id="UP000295210">
    <property type="component" value="Unassembled WGS sequence"/>
</dbReference>
<gene>
    <name evidence="1" type="ORF">C7378_3570</name>
</gene>
<proteinExistence type="predicted"/>
<evidence type="ECO:0000313" key="2">
    <source>
        <dbReference type="Proteomes" id="UP000295210"/>
    </source>
</evidence>
<dbReference type="AlphaFoldDB" id="A0A4V6NEN7"/>
<dbReference type="RefSeq" id="WP_131999575.1">
    <property type="nucleotide sequence ID" value="NZ_SMGK01000009.1"/>
</dbReference>
<protein>
    <submittedName>
        <fullName evidence="1">Uncharacterized protein</fullName>
    </submittedName>
</protein>
<accession>A0A4V6NEN7</accession>
<dbReference type="EMBL" id="SMGK01000009">
    <property type="protein sequence ID" value="TCK68491.1"/>
    <property type="molecule type" value="Genomic_DNA"/>
</dbReference>
<organism evidence="1 2">
    <name type="scientific">Acidipila rosea</name>
    <dbReference type="NCBI Taxonomy" id="768535"/>
    <lineage>
        <taxon>Bacteria</taxon>
        <taxon>Pseudomonadati</taxon>
        <taxon>Acidobacteriota</taxon>
        <taxon>Terriglobia</taxon>
        <taxon>Terriglobales</taxon>
        <taxon>Acidobacteriaceae</taxon>
        <taxon>Acidipila</taxon>
    </lineage>
</organism>
<dbReference type="OrthoDB" id="123162at2"/>
<name>A0A4V6NEN7_9BACT</name>
<comment type="caution">
    <text evidence="1">The sequence shown here is derived from an EMBL/GenBank/DDBJ whole genome shotgun (WGS) entry which is preliminary data.</text>
</comment>
<keyword evidence="2" id="KW-1185">Reference proteome</keyword>
<sequence length="72" mass="7945">MVECQEFVGKIVSSFKLYEDSIDGPEISIEFTDGTVFSSCLKIASALEAKVMRNEGGHPRLLKDYSTSPVSR</sequence>
<evidence type="ECO:0000313" key="1">
    <source>
        <dbReference type="EMBL" id="TCK68491.1"/>
    </source>
</evidence>
<reference evidence="1 2" key="1">
    <citation type="submission" date="2019-03" db="EMBL/GenBank/DDBJ databases">
        <title>Genomic Encyclopedia of Type Strains, Phase IV (KMG-IV): sequencing the most valuable type-strain genomes for metagenomic binning, comparative biology and taxonomic classification.</title>
        <authorList>
            <person name="Goeker M."/>
        </authorList>
    </citation>
    <scope>NUCLEOTIDE SEQUENCE [LARGE SCALE GENOMIC DNA]</scope>
    <source>
        <strain evidence="1 2">DSM 103428</strain>
    </source>
</reference>